<dbReference type="InterPro" id="IPR001031">
    <property type="entry name" value="Thioesterase"/>
</dbReference>
<protein>
    <submittedName>
        <fullName evidence="3">Thioesterase</fullName>
    </submittedName>
</protein>
<feature type="domain" description="Thioesterase" evidence="2">
    <location>
        <begin position="118"/>
        <end position="218"/>
    </location>
</feature>
<evidence type="ECO:0000259" key="2">
    <source>
        <dbReference type="Pfam" id="PF00975"/>
    </source>
</evidence>
<dbReference type="InterPro" id="IPR029058">
    <property type="entry name" value="AB_hydrolase_fold"/>
</dbReference>
<accession>A0A4V1RQC7</accession>
<keyword evidence="4" id="KW-1185">Reference proteome</keyword>
<evidence type="ECO:0000313" key="4">
    <source>
        <dbReference type="Proteomes" id="UP000291088"/>
    </source>
</evidence>
<dbReference type="AlphaFoldDB" id="A0A4V1RQC7"/>
<dbReference type="Proteomes" id="UP000291088">
    <property type="component" value="Unassembled WGS sequence"/>
</dbReference>
<sequence length="380" mass="41818">MTVGDEVVKMEGHLAVRMVRNDAAAFERLLVEVARTVQRREVSAETILVDVFNINRTLKFIDAVWQASGIELDVNSFYLWPTLRDLAGAMADGSYRNVPKRIRIRQGTAPETLVVFAGGASCFLEMKDFVNALAFDGTVYGMALTPFGRPAATPAVIADEVAACLAELDASGFAPPYRFVGYSFGGLVALELSRALAARGVGVDFLALVDSPQSEHAWPLRIWLSFAAGRLLSRGGQAPATGPEEPSSEPSKMQRGSRLARYRRTLRRLAFRFLSPKTESYPTFVPQWQGGYPPAYDLAARQLLRMKGLFRPSRYEGPLVFYRTEGGSPVDCDPKLIWESYLPAAEWVDVSGNHQTITIGRHARALAADVSRRLAAMKKA</sequence>
<dbReference type="Gene3D" id="3.40.50.1820">
    <property type="entry name" value="alpha/beta hydrolase"/>
    <property type="match status" value="1"/>
</dbReference>
<comment type="caution">
    <text evidence="3">The sequence shown here is derived from an EMBL/GenBank/DDBJ whole genome shotgun (WGS) entry which is preliminary data.</text>
</comment>
<reference evidence="3 4" key="1">
    <citation type="submission" date="2019-01" db="EMBL/GenBank/DDBJ databases">
        <authorList>
            <person name="Deng T."/>
        </authorList>
    </citation>
    <scope>NUCLEOTIDE SEQUENCE [LARGE SCALE GENOMIC DNA]</scope>
    <source>
        <strain evidence="3 4">F8825</strain>
    </source>
</reference>
<dbReference type="RefSeq" id="WP_129332814.1">
    <property type="nucleotide sequence ID" value="NZ_SDVB01000238.1"/>
</dbReference>
<name>A0A4V1RQC7_9HYPH</name>
<proteinExistence type="predicted"/>
<organism evidence="3 4">
    <name type="scientific">Ciceribacter ferrooxidans</name>
    <dbReference type="NCBI Taxonomy" id="2509717"/>
    <lineage>
        <taxon>Bacteria</taxon>
        <taxon>Pseudomonadati</taxon>
        <taxon>Pseudomonadota</taxon>
        <taxon>Alphaproteobacteria</taxon>
        <taxon>Hyphomicrobiales</taxon>
        <taxon>Rhizobiaceae</taxon>
        <taxon>Ciceribacter</taxon>
    </lineage>
</organism>
<dbReference type="Pfam" id="PF00975">
    <property type="entry name" value="Thioesterase"/>
    <property type="match status" value="1"/>
</dbReference>
<evidence type="ECO:0000256" key="1">
    <source>
        <dbReference type="SAM" id="MobiDB-lite"/>
    </source>
</evidence>
<dbReference type="EMBL" id="SDVB01000238">
    <property type="protein sequence ID" value="RYC12397.1"/>
    <property type="molecule type" value="Genomic_DNA"/>
</dbReference>
<dbReference type="SUPFAM" id="SSF53474">
    <property type="entry name" value="alpha/beta-Hydrolases"/>
    <property type="match status" value="1"/>
</dbReference>
<dbReference type="OrthoDB" id="9770470at2"/>
<evidence type="ECO:0000313" key="3">
    <source>
        <dbReference type="EMBL" id="RYC12397.1"/>
    </source>
</evidence>
<feature type="region of interest" description="Disordered" evidence="1">
    <location>
        <begin position="235"/>
        <end position="259"/>
    </location>
</feature>
<gene>
    <name evidence="3" type="ORF">EUU22_15275</name>
</gene>